<reference evidence="1 2" key="1">
    <citation type="submission" date="2018-08" db="EMBL/GenBank/DDBJ databases">
        <title>Complete genome sequencing of Blastochloris tepida GI.</title>
        <authorList>
            <person name="Tsukatani Y."/>
            <person name="Mori H."/>
        </authorList>
    </citation>
    <scope>NUCLEOTIDE SEQUENCE [LARGE SCALE GENOMIC DNA]</scope>
    <source>
        <strain evidence="1 2">GI</strain>
    </source>
</reference>
<dbReference type="CDD" id="cd07178">
    <property type="entry name" value="terB_like_YebE"/>
    <property type="match status" value="1"/>
</dbReference>
<evidence type="ECO:0000313" key="1">
    <source>
        <dbReference type="EMBL" id="BBF92180.1"/>
    </source>
</evidence>
<name>A0A348FXZ7_9HYPH</name>
<dbReference type="OrthoDB" id="5459344at2"/>
<dbReference type="InterPro" id="IPR007486">
    <property type="entry name" value="YebE"/>
</dbReference>
<sequence>MIDVNRLLNAVLTGTAPDARGGTGQGPAASAGGAEGFLLRNAGMLGSGALAGGLAGLLLNSKHVRKHAGTALQVGAAAVLGGLAYKAYQDYRAGRPIVPQGVQDAVKGMLPQGGTAPAPTGQPVFTSGARIPDHTATLLLRAMIASAMADGRLDDVERQRLVARVEASALSHEERQYLEGLIARPDQPAALAAAVRTPEEAAEVYLAAFIAIDADTATERAWLDELASRLGLDPALKANLEAAGVGALGQAA</sequence>
<dbReference type="Gene3D" id="1.10.3680.10">
    <property type="entry name" value="TerB-like"/>
    <property type="match status" value="1"/>
</dbReference>
<dbReference type="Proteomes" id="UP000266934">
    <property type="component" value="Chromosome"/>
</dbReference>
<dbReference type="SUPFAM" id="SSF158682">
    <property type="entry name" value="TerB-like"/>
    <property type="match status" value="1"/>
</dbReference>
<dbReference type="RefSeq" id="WP_160140515.1">
    <property type="nucleotide sequence ID" value="NZ_AP018907.1"/>
</dbReference>
<dbReference type="Pfam" id="PF04391">
    <property type="entry name" value="DUF533"/>
    <property type="match status" value="1"/>
</dbReference>
<dbReference type="InterPro" id="IPR029024">
    <property type="entry name" value="TerB-like"/>
</dbReference>
<evidence type="ECO:0000313" key="2">
    <source>
        <dbReference type="Proteomes" id="UP000266934"/>
    </source>
</evidence>
<keyword evidence="2" id="KW-1185">Reference proteome</keyword>
<proteinExistence type="predicted"/>
<organism evidence="1 2">
    <name type="scientific">Blastochloris tepida</name>
    <dbReference type="NCBI Taxonomy" id="2233851"/>
    <lineage>
        <taxon>Bacteria</taxon>
        <taxon>Pseudomonadati</taxon>
        <taxon>Pseudomonadota</taxon>
        <taxon>Alphaproteobacteria</taxon>
        <taxon>Hyphomicrobiales</taxon>
        <taxon>Blastochloridaceae</taxon>
        <taxon>Blastochloris</taxon>
    </lineage>
</organism>
<dbReference type="EMBL" id="AP018907">
    <property type="protein sequence ID" value="BBF92180.1"/>
    <property type="molecule type" value="Genomic_DNA"/>
</dbReference>
<accession>A0A348FXZ7</accession>
<gene>
    <name evidence="1" type="ORF">BLTE_08650</name>
</gene>
<protein>
    <submittedName>
        <fullName evidence="1">Protein YebE</fullName>
    </submittedName>
</protein>
<dbReference type="AlphaFoldDB" id="A0A348FXZ7"/>
<dbReference type="KEGG" id="blag:BLTE_08650"/>